<feature type="compositionally biased region" description="Basic and acidic residues" evidence="2">
    <location>
        <begin position="823"/>
        <end position="843"/>
    </location>
</feature>
<feature type="compositionally biased region" description="Low complexity" evidence="2">
    <location>
        <begin position="552"/>
        <end position="567"/>
    </location>
</feature>
<feature type="region of interest" description="Disordered" evidence="2">
    <location>
        <begin position="733"/>
        <end position="844"/>
    </location>
</feature>
<evidence type="ECO:0000313" key="5">
    <source>
        <dbReference type="Proteomes" id="UP000197065"/>
    </source>
</evidence>
<evidence type="ECO:0000256" key="1">
    <source>
        <dbReference type="SAM" id="Coils"/>
    </source>
</evidence>
<evidence type="ECO:0000256" key="3">
    <source>
        <dbReference type="SAM" id="Phobius"/>
    </source>
</evidence>
<feature type="compositionally biased region" description="Basic and acidic residues" evidence="2">
    <location>
        <begin position="641"/>
        <end position="650"/>
    </location>
</feature>
<dbReference type="InterPro" id="IPR012683">
    <property type="entry name" value="CHP02302_TM"/>
</dbReference>
<dbReference type="NCBIfam" id="TIGR02302">
    <property type="entry name" value="aProt_lowcomp"/>
    <property type="match status" value="1"/>
</dbReference>
<dbReference type="OrthoDB" id="8477685at2"/>
<protein>
    <submittedName>
        <fullName evidence="4">TIGR02302 family protein</fullName>
    </submittedName>
</protein>
<dbReference type="EMBL" id="FYEH01000001">
    <property type="protein sequence ID" value="SNB56080.1"/>
    <property type="molecule type" value="Genomic_DNA"/>
</dbReference>
<feature type="region of interest" description="Disordered" evidence="2">
    <location>
        <begin position="544"/>
        <end position="571"/>
    </location>
</feature>
<dbReference type="AlphaFoldDB" id="A0A212Q9W8"/>
<feature type="compositionally biased region" description="Low complexity" evidence="2">
    <location>
        <begin position="760"/>
        <end position="778"/>
    </location>
</feature>
<feature type="compositionally biased region" description="Low complexity" evidence="2">
    <location>
        <begin position="664"/>
        <end position="674"/>
    </location>
</feature>
<reference evidence="4 5" key="1">
    <citation type="submission" date="2017-06" db="EMBL/GenBank/DDBJ databases">
        <authorList>
            <person name="Kim H.J."/>
            <person name="Triplett B.A."/>
        </authorList>
    </citation>
    <scope>NUCLEOTIDE SEQUENCE [LARGE SCALE GENOMIC DNA]</scope>
    <source>
        <strain evidence="4 5">B29T1</strain>
    </source>
</reference>
<name>A0A212Q9W8_9PROT</name>
<dbReference type="Proteomes" id="UP000197065">
    <property type="component" value="Unassembled WGS sequence"/>
</dbReference>
<keyword evidence="3" id="KW-1133">Transmembrane helix</keyword>
<keyword evidence="1" id="KW-0175">Coiled coil</keyword>
<keyword evidence="3" id="KW-0472">Membrane</keyword>
<feature type="transmembrane region" description="Helical" evidence="3">
    <location>
        <begin position="157"/>
        <end position="176"/>
    </location>
</feature>
<evidence type="ECO:0000313" key="4">
    <source>
        <dbReference type="EMBL" id="SNB56080.1"/>
    </source>
</evidence>
<keyword evidence="3" id="KW-0812">Transmembrane</keyword>
<dbReference type="Pfam" id="PF13779">
    <property type="entry name" value="DUF4175"/>
    <property type="match status" value="1"/>
</dbReference>
<feature type="compositionally biased region" description="Acidic residues" evidence="2">
    <location>
        <begin position="651"/>
        <end position="663"/>
    </location>
</feature>
<feature type="region of interest" description="Disordered" evidence="2">
    <location>
        <begin position="641"/>
        <end position="706"/>
    </location>
</feature>
<evidence type="ECO:0000256" key="2">
    <source>
        <dbReference type="SAM" id="MobiDB-lite"/>
    </source>
</evidence>
<feature type="transmembrane region" description="Helical" evidence="3">
    <location>
        <begin position="57"/>
        <end position="78"/>
    </location>
</feature>
<feature type="transmembrane region" description="Helical" evidence="3">
    <location>
        <begin position="21"/>
        <end position="51"/>
    </location>
</feature>
<feature type="coiled-coil region" evidence="1">
    <location>
        <begin position="493"/>
        <end position="544"/>
    </location>
</feature>
<accession>A0A212Q9W8</accession>
<gene>
    <name evidence="4" type="ORF">SAMN07250955_101518</name>
</gene>
<keyword evidence="5" id="KW-1185">Reference proteome</keyword>
<proteinExistence type="predicted"/>
<organism evidence="4 5">
    <name type="scientific">Arboricoccus pini</name>
    <dbReference type="NCBI Taxonomy" id="1963835"/>
    <lineage>
        <taxon>Bacteria</taxon>
        <taxon>Pseudomonadati</taxon>
        <taxon>Pseudomonadota</taxon>
        <taxon>Alphaproteobacteria</taxon>
        <taxon>Geminicoccales</taxon>
        <taxon>Geminicoccaceae</taxon>
        <taxon>Arboricoccus</taxon>
    </lineage>
</organism>
<sequence length="855" mass="95114">MPQMQDTDPRRRLGFRLRLRLARLFVSFERIYPAYWPALGVAIGFLVFAWLDIFSGLPSLIHALLLVLFLVAFLVALWHGSSRWTAATVDDGLGRLERDSQLRHQALRALGDQLPEDEAADPTTAALWRAHRRRLVASLEQVRLAAPRSPMPSRDPFAFRVLALLLLVVALVSAHGDYLSRLTAALRPWQTSVVPHLDPAVSLWVTPPDYTRRPPLLAEQTAGLDALEMPTGSQILLQVHHLPTDLAEGLRITLGDKPLKVEQLGDGSVELRQALDAPGRLAIRLADGQQIRAWDMRVIGDQPPKIAFDGKPVATARGVMHLQYDASDDYGLATIQLDMSPPDDAQAVEHFPLAKLSAQPMQAKNAAYLDLTAHPRAGLPMRLTLEATDGKGQAGRSETIDLVLPERSFRHPLARAVIAERKRLVADPGSQEEVAAKLSDLGASELAQTLGPGVPLSLHVTGRRVAEAGTLEERQAVIGLLWELALFIEDGGLSSAEREMRALQEKLQQALDQNADDKELNELAEQLQQTMDRYLDELQKKATEQAQNMTPEQRQQLEQMRQQGEAQAVDRQDLQKMLDQARQMMRGGAKDQAKEMLSQLQEMLENLQAQNGQPQPPSDQEKSLSDLQKMIKMQQQLMDRSFDMQRRQQQEEEQLDEDEEDQDSQQMEGQQSAQPDRQAQAGRDGQRNEQQQTGRSAAEQEALRRALGELMRRMGEQGTEIPRALGQAEMQMRDARDNLKGGMPGDAAESQSQALDLMEQGGQAMMQQLQQQAGNQPGKGKPNAGASMMPGQQGRDPLGRAQYNNGGNDPQGAAVPEDNGAGRAREVLEQLYRRSGERSRPSEELEYYNRLLDRF</sequence>